<dbReference type="AlphaFoldDB" id="A0A4U0UPU7"/>
<feature type="transmembrane region" description="Helical" evidence="1">
    <location>
        <begin position="82"/>
        <end position="100"/>
    </location>
</feature>
<name>A0A4U0UPU7_9PEZI</name>
<dbReference type="OrthoDB" id="245989at2759"/>
<sequence>MADALLYGRPIVCAADETSVFDPPAGETCGSYMAPYLTQAPGVLQNPQATAGCQYCGLTSANQFLAGINVSYSDRWRDFGLMWVYVGFNVFGAVLLYWFFRVRKSTKKSGTGLKGKPAGFWENIRSRQKRMAKVNKSNAEVF</sequence>
<reference evidence="2 3" key="1">
    <citation type="submission" date="2017-03" db="EMBL/GenBank/DDBJ databases">
        <title>Genomes of endolithic fungi from Antarctica.</title>
        <authorList>
            <person name="Coleine C."/>
            <person name="Masonjones S."/>
            <person name="Stajich J.E."/>
        </authorList>
    </citation>
    <scope>NUCLEOTIDE SEQUENCE [LARGE SCALE GENOMIC DNA]</scope>
    <source>
        <strain evidence="2 3">CCFEE 5311</strain>
    </source>
</reference>
<evidence type="ECO:0000313" key="3">
    <source>
        <dbReference type="Proteomes" id="UP000310066"/>
    </source>
</evidence>
<dbReference type="Proteomes" id="UP000310066">
    <property type="component" value="Unassembled WGS sequence"/>
</dbReference>
<keyword evidence="1" id="KW-1133">Transmembrane helix</keyword>
<comment type="caution">
    <text evidence="2">The sequence shown here is derived from an EMBL/GenBank/DDBJ whole genome shotgun (WGS) entry which is preliminary data.</text>
</comment>
<organism evidence="2 3">
    <name type="scientific">Friedmanniomyces endolithicus</name>
    <dbReference type="NCBI Taxonomy" id="329885"/>
    <lineage>
        <taxon>Eukaryota</taxon>
        <taxon>Fungi</taxon>
        <taxon>Dikarya</taxon>
        <taxon>Ascomycota</taxon>
        <taxon>Pezizomycotina</taxon>
        <taxon>Dothideomycetes</taxon>
        <taxon>Dothideomycetidae</taxon>
        <taxon>Mycosphaerellales</taxon>
        <taxon>Teratosphaeriaceae</taxon>
        <taxon>Friedmanniomyces</taxon>
    </lineage>
</organism>
<dbReference type="STRING" id="329885.A0A4U0UPU7"/>
<protein>
    <recommendedName>
        <fullName evidence="4">CDR ABC transporter domain-containing protein</fullName>
    </recommendedName>
</protein>
<keyword evidence="1" id="KW-0812">Transmembrane</keyword>
<evidence type="ECO:0000313" key="2">
    <source>
        <dbReference type="EMBL" id="TKA37302.1"/>
    </source>
</evidence>
<evidence type="ECO:0000256" key="1">
    <source>
        <dbReference type="SAM" id="Phobius"/>
    </source>
</evidence>
<evidence type="ECO:0008006" key="4">
    <source>
        <dbReference type="Google" id="ProtNLM"/>
    </source>
</evidence>
<keyword evidence="1" id="KW-0472">Membrane</keyword>
<dbReference type="EMBL" id="NAJP01000053">
    <property type="protein sequence ID" value="TKA37302.1"/>
    <property type="molecule type" value="Genomic_DNA"/>
</dbReference>
<accession>A0A4U0UPU7</accession>
<proteinExistence type="predicted"/>
<gene>
    <name evidence="2" type="ORF">B0A54_11287</name>
</gene>